<gene>
    <name evidence="1" type="ORF">LCGC14_2664440</name>
</gene>
<comment type="caution">
    <text evidence="1">The sequence shown here is derived from an EMBL/GenBank/DDBJ whole genome shotgun (WGS) entry which is preliminary data.</text>
</comment>
<organism evidence="1">
    <name type="scientific">marine sediment metagenome</name>
    <dbReference type="NCBI Taxonomy" id="412755"/>
    <lineage>
        <taxon>unclassified sequences</taxon>
        <taxon>metagenomes</taxon>
        <taxon>ecological metagenomes</taxon>
    </lineage>
</organism>
<proteinExistence type="predicted"/>
<evidence type="ECO:0000313" key="1">
    <source>
        <dbReference type="EMBL" id="KKK96271.1"/>
    </source>
</evidence>
<name>A0A0F9CHV6_9ZZZZ</name>
<dbReference type="AlphaFoldDB" id="A0A0F9CHV6"/>
<sequence length="250" mass="28590">MGIPPAYVQWAAIFAVAVALGRHVWGVNQKGPFYPNLFVMLVGPPGSGKTQTEDLLLPFMRDLNANLASRHVTIQALIDELSEANEERTIDEVRVLYKHLVILTSEFVETFQGYDVHFLGTLSGWWDCPEIWRERKRKMNETLILTKICLNLLTGVQPHVLAHVLPSQAWEGGFLARTVFAYVNKPVEIYLRPKPGEVTHVTGEKIKADLYVKLVTDLESISQMTGLMKETDSFVEEYYKWKRDDHMQPY</sequence>
<reference evidence="1" key="1">
    <citation type="journal article" date="2015" name="Nature">
        <title>Complex archaea that bridge the gap between prokaryotes and eukaryotes.</title>
        <authorList>
            <person name="Spang A."/>
            <person name="Saw J.H."/>
            <person name="Jorgensen S.L."/>
            <person name="Zaremba-Niedzwiedzka K."/>
            <person name="Martijn J."/>
            <person name="Lind A.E."/>
            <person name="van Eijk R."/>
            <person name="Schleper C."/>
            <person name="Guy L."/>
            <person name="Ettema T.J."/>
        </authorList>
    </citation>
    <scope>NUCLEOTIDE SEQUENCE</scope>
</reference>
<dbReference type="EMBL" id="LAZR01046555">
    <property type="protein sequence ID" value="KKK96271.1"/>
    <property type="molecule type" value="Genomic_DNA"/>
</dbReference>
<dbReference type="InterPro" id="IPR025048">
    <property type="entry name" value="DUF3987"/>
</dbReference>
<protein>
    <submittedName>
        <fullName evidence="1">Uncharacterized protein</fullName>
    </submittedName>
</protein>
<dbReference type="Pfam" id="PF13148">
    <property type="entry name" value="DUF3987"/>
    <property type="match status" value="1"/>
</dbReference>
<feature type="non-terminal residue" evidence="1">
    <location>
        <position position="250"/>
    </location>
</feature>
<accession>A0A0F9CHV6</accession>